<protein>
    <submittedName>
        <fullName evidence="1">Unannotated protein</fullName>
    </submittedName>
</protein>
<dbReference type="AlphaFoldDB" id="A0A6J6CYN4"/>
<reference evidence="1" key="1">
    <citation type="submission" date="2020-05" db="EMBL/GenBank/DDBJ databases">
        <authorList>
            <person name="Chiriac C."/>
            <person name="Salcher M."/>
            <person name="Ghai R."/>
            <person name="Kavagutti S V."/>
        </authorList>
    </citation>
    <scope>NUCLEOTIDE SEQUENCE</scope>
</reference>
<proteinExistence type="predicted"/>
<evidence type="ECO:0000313" key="1">
    <source>
        <dbReference type="EMBL" id="CAB4554768.1"/>
    </source>
</evidence>
<dbReference type="EMBL" id="CAEZTA010000050">
    <property type="protein sequence ID" value="CAB4554768.1"/>
    <property type="molecule type" value="Genomic_DNA"/>
</dbReference>
<sequence length="401" mass="41516">MIARKNLRKYLLLPALVLALAAPNNAGAALKSVAVKPITKWSDGVGVELIASTNKAVVTARNISSATADIEIQARDFSGTPLWSKTIDSGLDEVATAIAPDSQGNIWIAGNSAAPITADTATAGATGLNPDGVIIETPAPQRPDMRLLTLWKLNPLGEVQEKFTVTQNDISLVDAMAVSATGVSILASRESGPFVISTNAKGVFSKEIRIGTAKTKLSAIVRSSDGSISVFGSSSETLGGKKLVGREDGVLVKISKAGTVTSVVRSSAPKGYRNWSSATSTLFLTGSVKSGAVTESAITKFTNTFAPTWTTRITSTGTALATNGPNNSFYTILEPTAAIKGVSNFKAVKGQSLAIQFDSKGVIVGAFTGADLSQVKAVTYSLDGGLFILTENSIFKVGASK</sequence>
<organism evidence="1">
    <name type="scientific">freshwater metagenome</name>
    <dbReference type="NCBI Taxonomy" id="449393"/>
    <lineage>
        <taxon>unclassified sequences</taxon>
        <taxon>metagenomes</taxon>
        <taxon>ecological metagenomes</taxon>
    </lineage>
</organism>
<name>A0A6J6CYN4_9ZZZZ</name>
<accession>A0A6J6CYN4</accession>
<gene>
    <name evidence="1" type="ORF">UFOPK1541_00493</name>
</gene>